<organism evidence="2 3">
    <name type="scientific">Phytophthora cactorum</name>
    <dbReference type="NCBI Taxonomy" id="29920"/>
    <lineage>
        <taxon>Eukaryota</taxon>
        <taxon>Sar</taxon>
        <taxon>Stramenopiles</taxon>
        <taxon>Oomycota</taxon>
        <taxon>Peronosporomycetes</taxon>
        <taxon>Peronosporales</taxon>
        <taxon>Peronosporaceae</taxon>
        <taxon>Phytophthora</taxon>
    </lineage>
</organism>
<evidence type="ECO:0000313" key="2">
    <source>
        <dbReference type="EMBL" id="KAG2917846.1"/>
    </source>
</evidence>
<comment type="caution">
    <text evidence="2">The sequence shown here is derived from an EMBL/GenBank/DDBJ whole genome shotgun (WGS) entry which is preliminary data.</text>
</comment>
<sequence length="45" mass="4679">MDEASFVIAGEAVATEGRGSEGDATPYDRSTGDFRAGKLEVVQTS</sequence>
<accession>A0A8T1CA95</accession>
<evidence type="ECO:0000313" key="3">
    <source>
        <dbReference type="Proteomes" id="UP000736787"/>
    </source>
</evidence>
<dbReference type="AlphaFoldDB" id="A0A8T1CA95"/>
<dbReference type="Proteomes" id="UP000736787">
    <property type="component" value="Unassembled WGS sequence"/>
</dbReference>
<evidence type="ECO:0000256" key="1">
    <source>
        <dbReference type="SAM" id="MobiDB-lite"/>
    </source>
</evidence>
<protein>
    <submittedName>
        <fullName evidence="2">Uncharacterized protein</fullName>
    </submittedName>
</protein>
<reference evidence="2" key="1">
    <citation type="submission" date="2018-10" db="EMBL/GenBank/DDBJ databases">
        <title>Effector identification in a new, highly contiguous assembly of the strawberry crown rot pathogen Phytophthora cactorum.</title>
        <authorList>
            <person name="Armitage A.D."/>
            <person name="Nellist C.F."/>
            <person name="Bates H."/>
            <person name="Vickerstaff R.J."/>
            <person name="Harrison R.J."/>
        </authorList>
    </citation>
    <scope>NUCLEOTIDE SEQUENCE</scope>
    <source>
        <strain evidence="2">4040</strain>
    </source>
</reference>
<name>A0A8T1CA95_9STRA</name>
<dbReference type="EMBL" id="RCMK01000643">
    <property type="protein sequence ID" value="KAG2917846.1"/>
    <property type="molecule type" value="Genomic_DNA"/>
</dbReference>
<proteinExistence type="predicted"/>
<gene>
    <name evidence="2" type="ORF">PC117_g17266</name>
</gene>
<feature type="region of interest" description="Disordered" evidence="1">
    <location>
        <begin position="10"/>
        <end position="45"/>
    </location>
</feature>